<keyword evidence="1" id="KW-1133">Transmembrane helix</keyword>
<dbReference type="AlphaFoldDB" id="A0AAW9NPW7"/>
<gene>
    <name evidence="2" type="ORF">P9B03_13945</name>
</gene>
<comment type="caution">
    <text evidence="2">The sequence shown here is derived from an EMBL/GenBank/DDBJ whole genome shotgun (WGS) entry which is preliminary data.</text>
</comment>
<keyword evidence="1" id="KW-0812">Transmembrane</keyword>
<dbReference type="EMBL" id="JARSFG010000018">
    <property type="protein sequence ID" value="MEC1179597.1"/>
    <property type="molecule type" value="Genomic_DNA"/>
</dbReference>
<keyword evidence="3" id="KW-1185">Reference proteome</keyword>
<sequence length="63" mass="7399">MKRVLVLILAFILLLASFIFFDYRRTGDILWGENIVQSLAFFIFFLILRYLFDSGKKSKESSS</sequence>
<feature type="transmembrane region" description="Helical" evidence="1">
    <location>
        <begin position="34"/>
        <end position="52"/>
    </location>
</feature>
<evidence type="ECO:0000313" key="3">
    <source>
        <dbReference type="Proteomes" id="UP001344888"/>
    </source>
</evidence>
<protein>
    <submittedName>
        <fullName evidence="2">Uncharacterized protein</fullName>
    </submittedName>
</protein>
<dbReference type="RefSeq" id="WP_326124082.1">
    <property type="nucleotide sequence ID" value="NZ_JARSFG010000018.1"/>
</dbReference>
<accession>A0AAW9NPW7</accession>
<evidence type="ECO:0000256" key="1">
    <source>
        <dbReference type="SAM" id="Phobius"/>
    </source>
</evidence>
<keyword evidence="1" id="KW-0472">Membrane</keyword>
<dbReference type="Proteomes" id="UP001344888">
    <property type="component" value="Unassembled WGS sequence"/>
</dbReference>
<evidence type="ECO:0000313" key="2">
    <source>
        <dbReference type="EMBL" id="MEC1179597.1"/>
    </source>
</evidence>
<name>A0AAW9NPW7_9BACL</name>
<organism evidence="2 3">
    <name type="scientific">Metasolibacillus meyeri</name>
    <dbReference type="NCBI Taxonomy" id="1071052"/>
    <lineage>
        <taxon>Bacteria</taxon>
        <taxon>Bacillati</taxon>
        <taxon>Bacillota</taxon>
        <taxon>Bacilli</taxon>
        <taxon>Bacillales</taxon>
        <taxon>Caryophanaceae</taxon>
        <taxon>Metasolibacillus</taxon>
    </lineage>
</organism>
<reference evidence="2 3" key="1">
    <citation type="submission" date="2023-03" db="EMBL/GenBank/DDBJ databases">
        <title>Bacillus Genome Sequencing.</title>
        <authorList>
            <person name="Dunlap C."/>
        </authorList>
    </citation>
    <scope>NUCLEOTIDE SEQUENCE [LARGE SCALE GENOMIC DNA]</scope>
    <source>
        <strain evidence="2 3">B-59205</strain>
    </source>
</reference>
<proteinExistence type="predicted"/>